<dbReference type="Proteomes" id="UP001515100">
    <property type="component" value="Unassembled WGS sequence"/>
</dbReference>
<comment type="caution">
    <text evidence="1">The sequence shown here is derived from an EMBL/GenBank/DDBJ whole genome shotgun (WGS) entry which is preliminary data.</text>
</comment>
<proteinExistence type="predicted"/>
<keyword evidence="2" id="KW-1185">Reference proteome</keyword>
<dbReference type="Pfam" id="PF26363">
    <property type="entry name" value="Phospholipase-like"/>
    <property type="match status" value="1"/>
</dbReference>
<dbReference type="InterPro" id="IPR029058">
    <property type="entry name" value="AB_hydrolase_fold"/>
</dbReference>
<evidence type="ECO:0000313" key="2">
    <source>
        <dbReference type="Proteomes" id="UP001515100"/>
    </source>
</evidence>
<dbReference type="GO" id="GO:0006629">
    <property type="term" value="P:lipid metabolic process"/>
    <property type="evidence" value="ECO:0007669"/>
    <property type="project" value="InterPro"/>
</dbReference>
<gene>
    <name evidence="1" type="ORF">ESP62_005005</name>
</gene>
<accession>A0A641ARH2</accession>
<dbReference type="SUPFAM" id="SSF53474">
    <property type="entry name" value="alpha/beta-Hydrolases"/>
    <property type="match status" value="1"/>
</dbReference>
<reference evidence="1" key="1">
    <citation type="submission" date="2019-09" db="EMBL/GenBank/DDBJ databases">
        <authorList>
            <person name="Li J."/>
        </authorList>
    </citation>
    <scope>NUCLEOTIDE SEQUENCE [LARGE SCALE GENOMIC DNA]</scope>
    <source>
        <strain evidence="1">NRBC 14897</strain>
    </source>
</reference>
<protein>
    <submittedName>
        <fullName evidence="1">DUF2974 domain-containing protein</fullName>
    </submittedName>
</protein>
<dbReference type="Gene3D" id="3.40.50.1820">
    <property type="entry name" value="alpha/beta hydrolase"/>
    <property type="match status" value="1"/>
</dbReference>
<sequence length="561" mass="59548">MSDWPEVPVPGGDRATMLEAERDLDVRATQVLAESTELDRIAQQMAADWQGVTAEAFDARVGAARTALHGISATHRKAAGLIGRYCDEWDAAEQISKRAHRDIDGAFDTYKSDGKSRAQTLASEIRSAIESMDDKVEDIPVIGGLASKVTGAATDGLGWLAEELIERLLDWNPSTPTPVYKPVLDDDLVVATAQSVASAIGDAAEWGIDRLLDGIDKVIDFVGGAIQWAVDALKAVGDALAEAISDALRAAGDAVNALLDLGRDIASSVADLVADAAQIVFDAVADAWDATVDFLISIGKTVAEVIDFLIDVGVTAIAAIAIVLRAKYGGPVDRRVEDDRALDRAAFRRWTYDEAYPSYVKERLALANLAYGVDGKTIPPGWKAVEYPGTDGFSATVFTNTKTKEIVVSYRGTNPEELDDIREDALNALDLANSQGRQAIDLARRIAADHPNDYDLSFTGHSLGGSLASTASIATGYPATTFNAAGVGEGNYNAALDAGGKGKSEEQIVNFYTDTDPLTIGQYAADVRPASGAHLTVGTTEGSFYGGHSLDRFDFDEVGVQ</sequence>
<evidence type="ECO:0000313" key="1">
    <source>
        <dbReference type="EMBL" id="KAA1380539.1"/>
    </source>
</evidence>
<dbReference type="RefSeq" id="WP_129181103.1">
    <property type="nucleotide sequence ID" value="NZ_JAGIOG010000001.1"/>
</dbReference>
<dbReference type="AlphaFoldDB" id="A0A641ARH2"/>
<dbReference type="EMBL" id="SDPP02000001">
    <property type="protein sequence ID" value="KAA1380539.1"/>
    <property type="molecule type" value="Genomic_DNA"/>
</dbReference>
<name>A0A641ARH2_9ACTN</name>
<organism evidence="1 2">
    <name type="scientific">Aeromicrobium fastidiosum</name>
    <dbReference type="NCBI Taxonomy" id="52699"/>
    <lineage>
        <taxon>Bacteria</taxon>
        <taxon>Bacillati</taxon>
        <taxon>Actinomycetota</taxon>
        <taxon>Actinomycetes</taxon>
        <taxon>Propionibacteriales</taxon>
        <taxon>Nocardioidaceae</taxon>
        <taxon>Aeromicrobium</taxon>
    </lineage>
</organism>
<dbReference type="OrthoDB" id="3731293at2"/>